<dbReference type="AlphaFoldDB" id="A0AA88Y173"/>
<keyword evidence="1" id="KW-0479">Metal-binding</keyword>
<name>A0AA88Y173_PINIB</name>
<accession>A0AA88Y173</accession>
<feature type="signal peptide" evidence="6">
    <location>
        <begin position="1"/>
        <end position="22"/>
    </location>
</feature>
<reference evidence="8" key="1">
    <citation type="submission" date="2019-08" db="EMBL/GenBank/DDBJ databases">
        <title>The improved chromosome-level genome for the pearl oyster Pinctada fucata martensii using PacBio sequencing and Hi-C.</title>
        <authorList>
            <person name="Zheng Z."/>
        </authorList>
    </citation>
    <scope>NUCLEOTIDE SEQUENCE</scope>
    <source>
        <strain evidence="8">ZZ-2019</strain>
        <tissue evidence="8">Adductor muscle</tissue>
    </source>
</reference>
<evidence type="ECO:0000313" key="8">
    <source>
        <dbReference type="EMBL" id="KAK3095828.1"/>
    </source>
</evidence>
<keyword evidence="9" id="KW-1185">Reference proteome</keyword>
<feature type="transmembrane region" description="Helical" evidence="5">
    <location>
        <begin position="80"/>
        <end position="99"/>
    </location>
</feature>
<organism evidence="8 9">
    <name type="scientific">Pinctada imbricata</name>
    <name type="common">Atlantic pearl-oyster</name>
    <name type="synonym">Pinctada martensii</name>
    <dbReference type="NCBI Taxonomy" id="66713"/>
    <lineage>
        <taxon>Eukaryota</taxon>
        <taxon>Metazoa</taxon>
        <taxon>Spiralia</taxon>
        <taxon>Lophotrochozoa</taxon>
        <taxon>Mollusca</taxon>
        <taxon>Bivalvia</taxon>
        <taxon>Autobranchia</taxon>
        <taxon>Pteriomorphia</taxon>
        <taxon>Pterioida</taxon>
        <taxon>Pterioidea</taxon>
        <taxon>Pteriidae</taxon>
        <taxon>Pinctada</taxon>
    </lineage>
</organism>
<dbReference type="InterPro" id="IPR001841">
    <property type="entry name" value="Znf_RING"/>
</dbReference>
<feature type="transmembrane region" description="Helical" evidence="5">
    <location>
        <begin position="186"/>
        <end position="206"/>
    </location>
</feature>
<keyword evidence="3" id="KW-0862">Zinc</keyword>
<dbReference type="Proteomes" id="UP001186944">
    <property type="component" value="Unassembled WGS sequence"/>
</dbReference>
<feature type="chain" id="PRO_5041655671" description="RING-type domain-containing protein" evidence="6">
    <location>
        <begin position="23"/>
        <end position="306"/>
    </location>
</feature>
<evidence type="ECO:0000313" key="9">
    <source>
        <dbReference type="Proteomes" id="UP001186944"/>
    </source>
</evidence>
<dbReference type="PANTHER" id="PTHR45798">
    <property type="entry name" value="RING-H2 FINGER PROTEIN ATL61-RELATED-RELATED"/>
    <property type="match status" value="1"/>
</dbReference>
<keyword evidence="5" id="KW-0812">Transmembrane</keyword>
<evidence type="ECO:0000256" key="6">
    <source>
        <dbReference type="SAM" id="SignalP"/>
    </source>
</evidence>
<evidence type="ECO:0000256" key="1">
    <source>
        <dbReference type="ARBA" id="ARBA00022723"/>
    </source>
</evidence>
<evidence type="ECO:0000259" key="7">
    <source>
        <dbReference type="PROSITE" id="PS50089"/>
    </source>
</evidence>
<feature type="domain" description="RING-type" evidence="7">
    <location>
        <begin position="261"/>
        <end position="299"/>
    </location>
</feature>
<sequence>MVTLLTTIFLLLIMMFQDAGMAINEAVFQIFWAILSFFTGCNIQFPNMEEASFNSCVPAPEQDTVRHFSVILLLSRDKNGGFFIFWVAGFSFLSFYFSLSRQIQEDRYLFAQNITAFEYEEKMLIILPKVLFGISLLSSFMFTHSMTYSALLVLSMYVRTNTMFICVLDILRRHQLSKLYWYGQEIFLLLCILLNTCTLLIAVCVFNRDASLVPFIFLTTETMIYNFNVYAKLRELHIQKKVLLKNTKVCTSSDVKEDSECAICLLRLTSGRITPCRHIFHSKCLEISLQNSENCPICRTNIQVLR</sequence>
<keyword evidence="5" id="KW-1133">Transmembrane helix</keyword>
<dbReference type="InterPro" id="IPR052788">
    <property type="entry name" value="RING-type_E3_ligase_ATL"/>
</dbReference>
<dbReference type="EMBL" id="VSWD01000008">
    <property type="protein sequence ID" value="KAK3095828.1"/>
    <property type="molecule type" value="Genomic_DNA"/>
</dbReference>
<dbReference type="SUPFAM" id="SSF57850">
    <property type="entry name" value="RING/U-box"/>
    <property type="match status" value="1"/>
</dbReference>
<proteinExistence type="predicted"/>
<feature type="transmembrane region" description="Helical" evidence="5">
    <location>
        <begin position="212"/>
        <end position="231"/>
    </location>
</feature>
<protein>
    <recommendedName>
        <fullName evidence="7">RING-type domain-containing protein</fullName>
    </recommendedName>
</protein>
<keyword evidence="6" id="KW-0732">Signal</keyword>
<gene>
    <name evidence="8" type="ORF">FSP39_019706</name>
</gene>
<keyword evidence="2 4" id="KW-0863">Zinc-finger</keyword>
<dbReference type="PROSITE" id="PS50089">
    <property type="entry name" value="ZF_RING_2"/>
    <property type="match status" value="1"/>
</dbReference>
<evidence type="ECO:0000256" key="4">
    <source>
        <dbReference type="PROSITE-ProRule" id="PRU00175"/>
    </source>
</evidence>
<keyword evidence="5" id="KW-0472">Membrane</keyword>
<comment type="caution">
    <text evidence="8">The sequence shown here is derived from an EMBL/GenBank/DDBJ whole genome shotgun (WGS) entry which is preliminary data.</text>
</comment>
<dbReference type="PANTHER" id="PTHR45798:SF97">
    <property type="entry name" value="ALCOHOL-SENSITIVE RING FINGER PROTEIN 1"/>
    <property type="match status" value="1"/>
</dbReference>
<evidence type="ECO:0000256" key="5">
    <source>
        <dbReference type="SAM" id="Phobius"/>
    </source>
</evidence>
<evidence type="ECO:0000256" key="2">
    <source>
        <dbReference type="ARBA" id="ARBA00022771"/>
    </source>
</evidence>
<evidence type="ECO:0000256" key="3">
    <source>
        <dbReference type="ARBA" id="ARBA00022833"/>
    </source>
</evidence>
<feature type="transmembrane region" description="Helical" evidence="5">
    <location>
        <begin position="123"/>
        <end position="142"/>
    </location>
</feature>
<feature type="transmembrane region" description="Helical" evidence="5">
    <location>
        <begin position="148"/>
        <end position="171"/>
    </location>
</feature>
<dbReference type="InterPro" id="IPR013083">
    <property type="entry name" value="Znf_RING/FYVE/PHD"/>
</dbReference>
<dbReference type="Pfam" id="PF13923">
    <property type="entry name" value="zf-C3HC4_2"/>
    <property type="match status" value="1"/>
</dbReference>
<dbReference type="GO" id="GO:0008270">
    <property type="term" value="F:zinc ion binding"/>
    <property type="evidence" value="ECO:0007669"/>
    <property type="project" value="UniProtKB-KW"/>
</dbReference>
<dbReference type="SMART" id="SM00184">
    <property type="entry name" value="RING"/>
    <property type="match status" value="1"/>
</dbReference>
<dbReference type="Gene3D" id="3.30.40.10">
    <property type="entry name" value="Zinc/RING finger domain, C3HC4 (zinc finger)"/>
    <property type="match status" value="1"/>
</dbReference>